<accession>A0A3B0BW93</accession>
<comment type="caution">
    <text evidence="1">The sequence shown here is derived from an EMBL/GenBank/DDBJ whole genome shotgun (WGS) entry which is preliminary data.</text>
</comment>
<dbReference type="EMBL" id="RBAM01000001">
    <property type="protein sequence ID" value="RKN77643.1"/>
    <property type="molecule type" value="Genomic_DNA"/>
</dbReference>
<reference evidence="1 2" key="1">
    <citation type="journal article" date="2015" name="Antonie Van Leeuwenhoek">
        <title>Streptomyces klenkii sp. nov., isolated from deep marine sediment.</title>
        <authorList>
            <person name="Veyisoglu A."/>
            <person name="Sahin N."/>
        </authorList>
    </citation>
    <scope>NUCLEOTIDE SEQUENCE [LARGE SCALE GENOMIC DNA]</scope>
    <source>
        <strain evidence="1 2">KCTC 29202</strain>
    </source>
</reference>
<name>A0A3B0BW93_9ACTN</name>
<protein>
    <submittedName>
        <fullName evidence="1">Uncharacterized protein</fullName>
    </submittedName>
</protein>
<proteinExistence type="predicted"/>
<sequence>MVLPGGLSSRAVPSCHAREVLGLGASGAGFGANADGRIEIIARISAGPLNGRYQLVPSGNWSP</sequence>
<evidence type="ECO:0000313" key="1">
    <source>
        <dbReference type="EMBL" id="RKN77643.1"/>
    </source>
</evidence>
<organism evidence="1 2">
    <name type="scientific">Streptomyces klenkii</name>
    <dbReference type="NCBI Taxonomy" id="1420899"/>
    <lineage>
        <taxon>Bacteria</taxon>
        <taxon>Bacillati</taxon>
        <taxon>Actinomycetota</taxon>
        <taxon>Actinomycetes</taxon>
        <taxon>Kitasatosporales</taxon>
        <taxon>Streptomycetaceae</taxon>
        <taxon>Streptomyces</taxon>
    </lineage>
</organism>
<gene>
    <name evidence="1" type="ORF">D7231_02775</name>
</gene>
<dbReference type="Proteomes" id="UP000270343">
    <property type="component" value="Unassembled WGS sequence"/>
</dbReference>
<evidence type="ECO:0000313" key="2">
    <source>
        <dbReference type="Proteomes" id="UP000270343"/>
    </source>
</evidence>
<keyword evidence="2" id="KW-1185">Reference proteome</keyword>
<dbReference type="AlphaFoldDB" id="A0A3B0BW93"/>
<dbReference type="RefSeq" id="WP_120753259.1">
    <property type="nucleotide sequence ID" value="NZ_RBAM01000001.1"/>
</dbReference>